<organism evidence="2 3">
    <name type="scientific">Deinococcus multiflagellatus</name>
    <dbReference type="NCBI Taxonomy" id="1656887"/>
    <lineage>
        <taxon>Bacteria</taxon>
        <taxon>Thermotogati</taxon>
        <taxon>Deinococcota</taxon>
        <taxon>Deinococci</taxon>
        <taxon>Deinococcales</taxon>
        <taxon>Deinococcaceae</taxon>
        <taxon>Deinococcus</taxon>
    </lineage>
</organism>
<dbReference type="InterPro" id="IPR036291">
    <property type="entry name" value="NAD(P)-bd_dom_sf"/>
</dbReference>
<dbReference type="SUPFAM" id="SSF51735">
    <property type="entry name" value="NAD(P)-binding Rossmann-fold domains"/>
    <property type="match status" value="1"/>
</dbReference>
<protein>
    <submittedName>
        <fullName evidence="2">SDR family oxidoreductase</fullName>
        <ecNumber evidence="2">1.6.5.2</ecNumber>
    </submittedName>
</protein>
<dbReference type="Gene3D" id="3.40.50.720">
    <property type="entry name" value="NAD(P)-binding Rossmann-like Domain"/>
    <property type="match status" value="1"/>
</dbReference>
<dbReference type="PANTHER" id="PTHR47129:SF1">
    <property type="entry name" value="NMRA-LIKE DOMAIN-CONTAINING PROTEIN"/>
    <property type="match status" value="1"/>
</dbReference>
<keyword evidence="3" id="KW-1185">Reference proteome</keyword>
<dbReference type="EC" id="1.6.5.2" evidence="2"/>
<dbReference type="PANTHER" id="PTHR47129">
    <property type="entry name" value="QUINONE OXIDOREDUCTASE 2"/>
    <property type="match status" value="1"/>
</dbReference>
<dbReference type="Pfam" id="PF13460">
    <property type="entry name" value="NAD_binding_10"/>
    <property type="match status" value="1"/>
</dbReference>
<name>A0ABW1ZHT1_9DEIO</name>
<accession>A0ABW1ZHT1</accession>
<dbReference type="Proteomes" id="UP001596317">
    <property type="component" value="Unassembled WGS sequence"/>
</dbReference>
<dbReference type="InterPro" id="IPR052718">
    <property type="entry name" value="NmrA-type_oxidoreductase"/>
</dbReference>
<dbReference type="Gene3D" id="3.90.25.10">
    <property type="entry name" value="UDP-galactose 4-epimerase, domain 1"/>
    <property type="match status" value="1"/>
</dbReference>
<keyword evidence="2" id="KW-0560">Oxidoreductase</keyword>
<dbReference type="RefSeq" id="WP_380054263.1">
    <property type="nucleotide sequence ID" value="NZ_JBHSWB010000001.1"/>
</dbReference>
<evidence type="ECO:0000259" key="1">
    <source>
        <dbReference type="Pfam" id="PF13460"/>
    </source>
</evidence>
<reference evidence="3" key="1">
    <citation type="journal article" date="2019" name="Int. J. Syst. Evol. Microbiol.">
        <title>The Global Catalogue of Microorganisms (GCM) 10K type strain sequencing project: providing services to taxonomists for standard genome sequencing and annotation.</title>
        <authorList>
            <consortium name="The Broad Institute Genomics Platform"/>
            <consortium name="The Broad Institute Genome Sequencing Center for Infectious Disease"/>
            <person name="Wu L."/>
            <person name="Ma J."/>
        </authorList>
    </citation>
    <scope>NUCLEOTIDE SEQUENCE [LARGE SCALE GENOMIC DNA]</scope>
    <source>
        <strain evidence="3">CCUG 63830</strain>
    </source>
</reference>
<dbReference type="InterPro" id="IPR016040">
    <property type="entry name" value="NAD(P)-bd_dom"/>
</dbReference>
<feature type="domain" description="NAD(P)-binding" evidence="1">
    <location>
        <begin position="6"/>
        <end position="184"/>
    </location>
</feature>
<dbReference type="CDD" id="cd05269">
    <property type="entry name" value="TMR_SDR_a"/>
    <property type="match status" value="1"/>
</dbReference>
<dbReference type="EMBL" id="JBHSWB010000001">
    <property type="protein sequence ID" value="MFC6659620.1"/>
    <property type="molecule type" value="Genomic_DNA"/>
</dbReference>
<evidence type="ECO:0000313" key="2">
    <source>
        <dbReference type="EMBL" id="MFC6659620.1"/>
    </source>
</evidence>
<sequence length="266" mass="27996">MIAVTGATGHLGRLTLDTLLRRGAPAQTLVALVRSPEKAADLAAQGVQVRRADYTQQETWPPALDGVSRLLLVSSNDLNDRPGQHRRVIEAAREAGVALLAYTSLLNAGTAQMGLAADHRATEDILRASGVPFTLLRNGWYTENYTGSLAQTLAQGVLLGAAGDGQVTPATRADYAEAAAAVLTGEGHGGATYELGGDEALTLSQIAAEFSRQGGRPVAYQNLPVTEFAQTLNSFGLPAPWPRCWPILTPAWRAVNCRPTVATCAA</sequence>
<comment type="caution">
    <text evidence="2">The sequence shown here is derived from an EMBL/GenBank/DDBJ whole genome shotgun (WGS) entry which is preliminary data.</text>
</comment>
<gene>
    <name evidence="2" type="ORF">ACFP90_03985</name>
</gene>
<proteinExistence type="predicted"/>
<evidence type="ECO:0000313" key="3">
    <source>
        <dbReference type="Proteomes" id="UP001596317"/>
    </source>
</evidence>
<dbReference type="GO" id="GO:0003955">
    <property type="term" value="F:NAD(P)H dehydrogenase (quinone) activity"/>
    <property type="evidence" value="ECO:0007669"/>
    <property type="project" value="UniProtKB-EC"/>
</dbReference>